<name>A0A943I446_9FIRM</name>
<proteinExistence type="predicted"/>
<protein>
    <submittedName>
        <fullName evidence="2">SufD family Fe-S cluster assembly protein</fullName>
    </submittedName>
</protein>
<dbReference type="InterPro" id="IPR000825">
    <property type="entry name" value="SUF_FeS_clus_asmbl_SufBD_core"/>
</dbReference>
<dbReference type="InterPro" id="IPR037284">
    <property type="entry name" value="SUF_FeS_clus_asmbl_SufBD_sf"/>
</dbReference>
<organism evidence="2 3">
    <name type="scientific">Acidaminococcus intestini</name>
    <dbReference type="NCBI Taxonomy" id="187327"/>
    <lineage>
        <taxon>Bacteria</taxon>
        <taxon>Bacillati</taxon>
        <taxon>Bacillota</taxon>
        <taxon>Negativicutes</taxon>
        <taxon>Acidaminococcales</taxon>
        <taxon>Acidaminococcaceae</taxon>
        <taxon>Acidaminococcus</taxon>
    </lineage>
</organism>
<dbReference type="PANTHER" id="PTHR43575">
    <property type="entry name" value="PROTEIN ABCI7, CHLOROPLASTIC"/>
    <property type="match status" value="1"/>
</dbReference>
<evidence type="ECO:0000313" key="2">
    <source>
        <dbReference type="EMBL" id="MBS5519532.1"/>
    </source>
</evidence>
<dbReference type="AlphaFoldDB" id="A0A943I446"/>
<dbReference type="EMBL" id="JAGZCZ010000004">
    <property type="protein sequence ID" value="MBS5519532.1"/>
    <property type="molecule type" value="Genomic_DNA"/>
</dbReference>
<evidence type="ECO:0000313" key="3">
    <source>
        <dbReference type="Proteomes" id="UP000754226"/>
    </source>
</evidence>
<sequence>MKQIFNELPRPTFRWMRVNHQELETPEVELVPDAAVEERHEGPAEVTFFTGRRVPNLGDFAGASRESLEDALDKGNVNCEISVKEGEKAKVWLDYSLSEMIPALIGQLYIKAGKNSDVEIFTTFEGDAPDGLVNVLFYVEAGENAKVTVSKVQIHGSRVRHIDQRYTRDGRGSKVKFVSAEVGGKETLVYVRTDLDHDESDFKSQTMYLGSEKQLFDFSYWVPTQGVKTNTDILTTGALMGTSRKYFRGTIDFLRGGKKAVGNEEDTCLLLNKGVHSISVPLLLCKEDDVVGNHAASSGQVDPDMLFYLMSRGLSENGARLVIVESNIRPVIDQLGDETLANKALRAVREKMEFCTQKGICDEKCTERLPNLN</sequence>
<reference evidence="2" key="1">
    <citation type="submission" date="2021-02" db="EMBL/GenBank/DDBJ databases">
        <title>Infant gut strain persistence is associated with maternal origin, phylogeny, and functional potential including surface adhesion and iron acquisition.</title>
        <authorList>
            <person name="Lou Y.C."/>
        </authorList>
    </citation>
    <scope>NUCLEOTIDE SEQUENCE</scope>
    <source>
        <strain evidence="2">L3_106_000M1_dasL3_106_000M1_concoct_15</strain>
    </source>
</reference>
<dbReference type="SUPFAM" id="SSF101960">
    <property type="entry name" value="Stabilizer of iron transporter SufD"/>
    <property type="match status" value="1"/>
</dbReference>
<dbReference type="InterPro" id="IPR055346">
    <property type="entry name" value="Fe-S_cluster_assembly_SufBD"/>
</dbReference>
<gene>
    <name evidence="2" type="ORF">KHX13_04230</name>
</gene>
<dbReference type="Proteomes" id="UP000754226">
    <property type="component" value="Unassembled WGS sequence"/>
</dbReference>
<accession>A0A943I446</accession>
<comment type="caution">
    <text evidence="2">The sequence shown here is derived from an EMBL/GenBank/DDBJ whole genome shotgun (WGS) entry which is preliminary data.</text>
</comment>
<dbReference type="PANTHER" id="PTHR43575:SF1">
    <property type="entry name" value="PROTEIN ABCI7, CHLOROPLASTIC"/>
    <property type="match status" value="1"/>
</dbReference>
<evidence type="ECO:0000259" key="1">
    <source>
        <dbReference type="Pfam" id="PF01458"/>
    </source>
</evidence>
<dbReference type="GO" id="GO:0016226">
    <property type="term" value="P:iron-sulfur cluster assembly"/>
    <property type="evidence" value="ECO:0007669"/>
    <property type="project" value="InterPro"/>
</dbReference>
<dbReference type="Pfam" id="PF01458">
    <property type="entry name" value="SUFBD_core"/>
    <property type="match status" value="1"/>
</dbReference>
<feature type="domain" description="SUF system FeS cluster assembly SufBD core" evidence="1">
    <location>
        <begin position="104"/>
        <end position="325"/>
    </location>
</feature>